<evidence type="ECO:0000313" key="6">
    <source>
        <dbReference type="Proteomes" id="UP000179627"/>
    </source>
</evidence>
<dbReference type="SUPFAM" id="SSF48498">
    <property type="entry name" value="Tetracyclin repressor-like, C-terminal domain"/>
    <property type="match status" value="1"/>
</dbReference>
<keyword evidence="1" id="KW-0805">Transcription regulation</keyword>
<keyword evidence="2" id="KW-0804">Transcription</keyword>
<dbReference type="GO" id="GO:0045892">
    <property type="term" value="P:negative regulation of DNA-templated transcription"/>
    <property type="evidence" value="ECO:0007669"/>
    <property type="project" value="InterPro"/>
</dbReference>
<feature type="domain" description="Tetracycline repressor TetR C-terminal" evidence="4">
    <location>
        <begin position="59"/>
        <end position="208"/>
    </location>
</feature>
<dbReference type="AlphaFoldDB" id="A0A1S1QJJ5"/>
<evidence type="ECO:0000259" key="4">
    <source>
        <dbReference type="Pfam" id="PF02909"/>
    </source>
</evidence>
<comment type="caution">
    <text evidence="5">The sequence shown here is derived from an EMBL/GenBank/DDBJ whole genome shotgun (WGS) entry which is preliminary data.</text>
</comment>
<dbReference type="Pfam" id="PF02909">
    <property type="entry name" value="TetR_C_1"/>
    <property type="match status" value="1"/>
</dbReference>
<evidence type="ECO:0000256" key="1">
    <source>
        <dbReference type="ARBA" id="ARBA00023015"/>
    </source>
</evidence>
<gene>
    <name evidence="5" type="ORF">CC117_20770</name>
</gene>
<dbReference type="Gene3D" id="1.10.10.60">
    <property type="entry name" value="Homeodomain-like"/>
    <property type="match status" value="1"/>
</dbReference>
<keyword evidence="6" id="KW-1185">Reference proteome</keyword>
<evidence type="ECO:0000256" key="2">
    <source>
        <dbReference type="ARBA" id="ARBA00023163"/>
    </source>
</evidence>
<dbReference type="Gene3D" id="1.10.357.10">
    <property type="entry name" value="Tetracycline Repressor, domain 2"/>
    <property type="match status" value="1"/>
</dbReference>
<proteinExistence type="predicted"/>
<dbReference type="Proteomes" id="UP000179627">
    <property type="component" value="Unassembled WGS sequence"/>
</dbReference>
<organism evidence="5 6">
    <name type="scientific">Parafrankia colletiae</name>
    <dbReference type="NCBI Taxonomy" id="573497"/>
    <lineage>
        <taxon>Bacteria</taxon>
        <taxon>Bacillati</taxon>
        <taxon>Actinomycetota</taxon>
        <taxon>Actinomycetes</taxon>
        <taxon>Frankiales</taxon>
        <taxon>Frankiaceae</taxon>
        <taxon>Parafrankia</taxon>
    </lineage>
</organism>
<evidence type="ECO:0000313" key="5">
    <source>
        <dbReference type="EMBL" id="OHV34948.1"/>
    </source>
</evidence>
<feature type="region of interest" description="Disordered" evidence="3">
    <location>
        <begin position="173"/>
        <end position="192"/>
    </location>
</feature>
<dbReference type="InterPro" id="IPR004111">
    <property type="entry name" value="Repressor_TetR_C"/>
</dbReference>
<evidence type="ECO:0000256" key="3">
    <source>
        <dbReference type="SAM" id="MobiDB-lite"/>
    </source>
</evidence>
<sequence length="226" mass="24715">MVIDAAIALDPDTLTLQAVADRLGADRKAVSYYVSGREELLELVTAQALAAELEHLRIPEGSWQEAVRVYARGVRRVLLREASLSLLIDRLPGAGVLVPADALLARLLDAGFDEDRASHALTLITRVVFSNAKDILFAARFARHPTVTEVQRILAELPDDRLPHLRRVSARQWSLDGTRPPSDTPSPGDAQESTFELELEFIVAGLERLRARSTGAANSAARRPAN</sequence>
<protein>
    <recommendedName>
        <fullName evidence="4">Tetracycline repressor TetR C-terminal domain-containing protein</fullName>
    </recommendedName>
</protein>
<dbReference type="InterPro" id="IPR036271">
    <property type="entry name" value="Tet_transcr_reg_TetR-rel_C_sf"/>
</dbReference>
<name>A0A1S1QJJ5_9ACTN</name>
<dbReference type="RefSeq" id="WP_071086012.1">
    <property type="nucleotide sequence ID" value="NZ_MBLM01000125.1"/>
</dbReference>
<dbReference type="EMBL" id="MBLM01000125">
    <property type="protein sequence ID" value="OHV34948.1"/>
    <property type="molecule type" value="Genomic_DNA"/>
</dbReference>
<accession>A0A1S1QJJ5</accession>
<reference evidence="6" key="1">
    <citation type="submission" date="2016-07" db="EMBL/GenBank/DDBJ databases">
        <title>Sequence Frankia sp. strain CcI1.17.</title>
        <authorList>
            <person name="Ghodhbane-Gtari F."/>
            <person name="Swanson E."/>
            <person name="Gueddou A."/>
            <person name="Morris K."/>
            <person name="Hezbri K."/>
            <person name="Ktari A."/>
            <person name="Nouioui I."/>
            <person name="Abebe-Akele F."/>
            <person name="Simpson S."/>
            <person name="Thomas K."/>
            <person name="Gtari M."/>
            <person name="Tisa L.S."/>
            <person name="Hurst S."/>
        </authorList>
    </citation>
    <scope>NUCLEOTIDE SEQUENCE [LARGE SCALE GENOMIC DNA]</scope>
    <source>
        <strain evidence="6">Cc1.17</strain>
    </source>
</reference>